<dbReference type="Proteomes" id="UP000076066">
    <property type="component" value="Chromosome"/>
</dbReference>
<evidence type="ECO:0000313" key="1">
    <source>
        <dbReference type="EMBL" id="AMW34719.1"/>
    </source>
</evidence>
<evidence type="ECO:0000313" key="2">
    <source>
        <dbReference type="Proteomes" id="UP000076066"/>
    </source>
</evidence>
<dbReference type="RefSeq" id="WP_066134450.1">
    <property type="nucleotide sequence ID" value="NZ_JAAVST010000002.1"/>
</dbReference>
<reference evidence="1 2" key="1">
    <citation type="submission" date="2016-02" db="EMBL/GenBank/DDBJ databases">
        <title>Complete Genome of H5569, the type strain of the newly described species Haematospirillium jordaniae.</title>
        <authorList>
            <person name="Nicholson A.C."/>
            <person name="Humrighouse B.W."/>
            <person name="Loparov V."/>
            <person name="McQuiston J.R."/>
        </authorList>
    </citation>
    <scope>NUCLEOTIDE SEQUENCE [LARGE SCALE GENOMIC DNA]</scope>
    <source>
        <strain evidence="1 2">H5569</strain>
    </source>
</reference>
<keyword evidence="2" id="KW-1185">Reference proteome</keyword>
<sequence length="125" mass="14108">MLMLAAIVALIGKWIVNLLGREHASAGNWRCMIAAAALFFVAATRWPAEMAYCLMNTRPRIKIAALETVVKLSLLGILFGRVGYLPPLLAIVFVHAFCTLYLYFQFGKIPFTFHAELRFDCKREL</sequence>
<organism evidence="1 2">
    <name type="scientific">Haematospirillum jordaniae</name>
    <dbReference type="NCBI Taxonomy" id="1549855"/>
    <lineage>
        <taxon>Bacteria</taxon>
        <taxon>Pseudomonadati</taxon>
        <taxon>Pseudomonadota</taxon>
        <taxon>Alphaproteobacteria</taxon>
        <taxon>Rhodospirillales</taxon>
        <taxon>Novispirillaceae</taxon>
        <taxon>Haematospirillum</taxon>
    </lineage>
</organism>
<protein>
    <submittedName>
        <fullName evidence="1">Uncharacterized protein</fullName>
    </submittedName>
</protein>
<dbReference type="AlphaFoldDB" id="A0A143DDP2"/>
<accession>A0A143DDP2</accession>
<dbReference type="EMBL" id="CP014525">
    <property type="protein sequence ID" value="AMW34719.1"/>
    <property type="molecule type" value="Genomic_DNA"/>
</dbReference>
<name>A0A143DDP2_9PROT</name>
<dbReference type="KEGG" id="hjo:AY555_05470"/>
<proteinExistence type="predicted"/>
<gene>
    <name evidence="1" type="ORF">AY555_05470</name>
</gene>